<keyword evidence="8 9" id="KW-0482">Metalloprotease</keyword>
<dbReference type="SUPFAM" id="SSF53187">
    <property type="entry name" value="Zn-dependent exopeptidases"/>
    <property type="match status" value="1"/>
</dbReference>
<dbReference type="STRING" id="984486.A0A1E3QYZ1"/>
<keyword evidence="5 9" id="KW-0479">Metal-binding</keyword>
<protein>
    <recommendedName>
        <fullName evidence="12">Aspartyl aminopeptidase</fullName>
    </recommendedName>
</protein>
<evidence type="ECO:0000256" key="8">
    <source>
        <dbReference type="ARBA" id="ARBA00023049"/>
    </source>
</evidence>
<evidence type="ECO:0008006" key="12">
    <source>
        <dbReference type="Google" id="ProtNLM"/>
    </source>
</evidence>
<evidence type="ECO:0000256" key="9">
    <source>
        <dbReference type="RuleBase" id="RU004386"/>
    </source>
</evidence>
<evidence type="ECO:0000256" key="1">
    <source>
        <dbReference type="ARBA" id="ARBA00001947"/>
    </source>
</evidence>
<sequence>MSDSDFHYVSLDDLPTPPSEAQPASPYHAAADAYIRFTNENPTTYHVVEHFSALLTAHGFTYVAENKSWDLSPGRYFTTRSGTSLCAFVVGEDWKPEYGFGAIGSHIDSLTVKLKPFSAKANVDGYCLLGVAPYSGSLNDLWLDRDLGIGGKVLVKVAGGKTESRLVSSAPSPVARIPSLAKHFGWNGTYNKETQMVPVMGYSSEPTPTDLEKTAPLYGKHSLGLLRYIANLAKTAVEDVVQVDLDLFDVHRATVGGLSQEFIFGPRTDDRLCSFAAVWGLLSSLEDPSDSLSSSFSIACLFDNEEIGSGTRQGARGGLLQAVVERVSAANAKAKDLSRATAAVVYANSFIVSADVTHCLNPNFKNVYLANHYPIPNTGITVKSDPNGHVTTESIGLTVVQGLADLNGDKLQPFHIRNDGRSGGTIGPFISSDTGARTIDVGICQLSMHSIRAMFGRDDVGLGAKFFAGFYRNWREVYDTVGDL</sequence>
<dbReference type="Gene3D" id="2.30.250.10">
    <property type="entry name" value="Aminopeptidase i, Domain 2"/>
    <property type="match status" value="1"/>
</dbReference>
<dbReference type="GO" id="GO:0008270">
    <property type="term" value="F:zinc ion binding"/>
    <property type="evidence" value="ECO:0007669"/>
    <property type="project" value="InterPro"/>
</dbReference>
<dbReference type="PANTHER" id="PTHR28570:SF4">
    <property type="entry name" value="VACUOLAR AMINOPEPTIDASE 1"/>
    <property type="match status" value="1"/>
</dbReference>
<gene>
    <name evidence="10" type="ORF">BABINDRAFT_158929</name>
</gene>
<dbReference type="InterPro" id="IPR001948">
    <property type="entry name" value="Peptidase_M18"/>
</dbReference>
<reference evidence="11" key="1">
    <citation type="submission" date="2016-05" db="EMBL/GenBank/DDBJ databases">
        <title>Comparative genomics of biotechnologically important yeasts.</title>
        <authorList>
            <consortium name="DOE Joint Genome Institute"/>
            <person name="Riley R."/>
            <person name="Haridas S."/>
            <person name="Wolfe K.H."/>
            <person name="Lopes M.R."/>
            <person name="Hittinger C.T."/>
            <person name="Goker M."/>
            <person name="Salamov A."/>
            <person name="Wisecaver J."/>
            <person name="Long T.M."/>
            <person name="Aerts A.L."/>
            <person name="Barry K."/>
            <person name="Choi C."/>
            <person name="Clum A."/>
            <person name="Coughlan A.Y."/>
            <person name="Deshpande S."/>
            <person name="Douglass A.P."/>
            <person name="Hanson S.J."/>
            <person name="Klenk H.-P."/>
            <person name="Labutti K."/>
            <person name="Lapidus A."/>
            <person name="Lindquist E."/>
            <person name="Lipzen A."/>
            <person name="Meier-Kolthoff J.P."/>
            <person name="Ohm R.A."/>
            <person name="Otillar R.P."/>
            <person name="Pangilinan J."/>
            <person name="Peng Y."/>
            <person name="Rokas A."/>
            <person name="Rosa C.A."/>
            <person name="Scheuner C."/>
            <person name="Sibirny A.A."/>
            <person name="Slot J.C."/>
            <person name="Stielow J.B."/>
            <person name="Sun H."/>
            <person name="Kurtzman C.P."/>
            <person name="Blackwell M."/>
            <person name="Grigoriev I.V."/>
            <person name="Jeffries T.W."/>
        </authorList>
    </citation>
    <scope>NUCLEOTIDE SEQUENCE [LARGE SCALE GENOMIC DNA]</scope>
    <source>
        <strain evidence="11">NRRL Y-12698</strain>
    </source>
</reference>
<keyword evidence="3 9" id="KW-0031">Aminopeptidase</keyword>
<evidence type="ECO:0000256" key="4">
    <source>
        <dbReference type="ARBA" id="ARBA00022670"/>
    </source>
</evidence>
<dbReference type="OrthoDB" id="9880441at2759"/>
<accession>A0A1E3QYZ1</accession>
<keyword evidence="6 9" id="KW-0378">Hydrolase</keyword>
<dbReference type="EMBL" id="KV454426">
    <property type="protein sequence ID" value="ODQ82307.1"/>
    <property type="molecule type" value="Genomic_DNA"/>
</dbReference>
<dbReference type="InterPro" id="IPR023358">
    <property type="entry name" value="Peptidase_M18_dom2"/>
</dbReference>
<keyword evidence="11" id="KW-1185">Reference proteome</keyword>
<evidence type="ECO:0000256" key="6">
    <source>
        <dbReference type="ARBA" id="ARBA00022801"/>
    </source>
</evidence>
<evidence type="ECO:0000256" key="2">
    <source>
        <dbReference type="ARBA" id="ARBA00008290"/>
    </source>
</evidence>
<comment type="similarity">
    <text evidence="2 9">Belongs to the peptidase M18 family.</text>
</comment>
<keyword evidence="4 9" id="KW-0645">Protease</keyword>
<dbReference type="SUPFAM" id="SSF101821">
    <property type="entry name" value="Aminopeptidase/glucanase lid domain"/>
    <property type="match status" value="1"/>
</dbReference>
<dbReference type="GO" id="GO:0000324">
    <property type="term" value="C:fungal-type vacuole"/>
    <property type="evidence" value="ECO:0007669"/>
    <property type="project" value="TreeGrafter"/>
</dbReference>
<evidence type="ECO:0000256" key="5">
    <source>
        <dbReference type="ARBA" id="ARBA00022723"/>
    </source>
</evidence>
<dbReference type="GO" id="GO:0006508">
    <property type="term" value="P:proteolysis"/>
    <property type="evidence" value="ECO:0007669"/>
    <property type="project" value="UniProtKB-KW"/>
</dbReference>
<organism evidence="10 11">
    <name type="scientific">Babjeviella inositovora NRRL Y-12698</name>
    <dbReference type="NCBI Taxonomy" id="984486"/>
    <lineage>
        <taxon>Eukaryota</taxon>
        <taxon>Fungi</taxon>
        <taxon>Dikarya</taxon>
        <taxon>Ascomycota</taxon>
        <taxon>Saccharomycotina</taxon>
        <taxon>Pichiomycetes</taxon>
        <taxon>Serinales incertae sedis</taxon>
        <taxon>Babjeviella</taxon>
    </lineage>
</organism>
<dbReference type="CDD" id="cd05658">
    <property type="entry name" value="M18_DAP"/>
    <property type="match status" value="1"/>
</dbReference>
<evidence type="ECO:0000256" key="3">
    <source>
        <dbReference type="ARBA" id="ARBA00022438"/>
    </source>
</evidence>
<evidence type="ECO:0000256" key="7">
    <source>
        <dbReference type="ARBA" id="ARBA00022833"/>
    </source>
</evidence>
<dbReference type="Proteomes" id="UP000094336">
    <property type="component" value="Unassembled WGS sequence"/>
</dbReference>
<dbReference type="Pfam" id="PF02127">
    <property type="entry name" value="Peptidase_M18"/>
    <property type="match status" value="1"/>
</dbReference>
<evidence type="ECO:0000313" key="11">
    <source>
        <dbReference type="Proteomes" id="UP000094336"/>
    </source>
</evidence>
<dbReference type="RefSeq" id="XP_018987635.1">
    <property type="nucleotide sequence ID" value="XM_019127361.1"/>
</dbReference>
<evidence type="ECO:0000313" key="10">
    <source>
        <dbReference type="EMBL" id="ODQ82307.1"/>
    </source>
</evidence>
<proteinExistence type="inferred from homology"/>
<keyword evidence="7 9" id="KW-0862">Zinc</keyword>
<dbReference type="PANTHER" id="PTHR28570">
    <property type="entry name" value="ASPARTYL AMINOPEPTIDASE"/>
    <property type="match status" value="1"/>
</dbReference>
<dbReference type="Gene3D" id="3.40.630.10">
    <property type="entry name" value="Zn peptidases"/>
    <property type="match status" value="1"/>
</dbReference>
<dbReference type="GO" id="GO:0070006">
    <property type="term" value="F:metalloaminopeptidase activity"/>
    <property type="evidence" value="ECO:0007669"/>
    <property type="project" value="TreeGrafter"/>
</dbReference>
<name>A0A1E3QYZ1_9ASCO</name>
<dbReference type="GeneID" id="30145214"/>
<dbReference type="AlphaFoldDB" id="A0A1E3QYZ1"/>
<dbReference type="PRINTS" id="PR00932">
    <property type="entry name" value="AMINO1PTASE"/>
</dbReference>
<comment type="cofactor">
    <cofactor evidence="1">
        <name>Zn(2+)</name>
        <dbReference type="ChEBI" id="CHEBI:29105"/>
    </cofactor>
</comment>